<keyword evidence="2" id="KW-1185">Reference proteome</keyword>
<evidence type="ECO:0000313" key="1">
    <source>
        <dbReference type="EMBL" id="EXC23989.1"/>
    </source>
</evidence>
<dbReference type="Proteomes" id="UP000030645">
    <property type="component" value="Unassembled WGS sequence"/>
</dbReference>
<dbReference type="eggNOG" id="ENOG502S480">
    <property type="taxonomic scope" value="Eukaryota"/>
</dbReference>
<dbReference type="EMBL" id="KE346011">
    <property type="protein sequence ID" value="EXC23989.1"/>
    <property type="molecule type" value="Genomic_DNA"/>
</dbReference>
<dbReference type="PANTHER" id="PTHR35121">
    <property type="entry name" value="HOMEODOMAIN PROTEIN 8, PUTATIVE-RELATED"/>
    <property type="match status" value="1"/>
</dbReference>
<dbReference type="KEGG" id="mnt:21387043"/>
<protein>
    <submittedName>
        <fullName evidence="1">Uncharacterized protein</fullName>
    </submittedName>
</protein>
<name>W9SB18_9ROSA</name>
<gene>
    <name evidence="1" type="ORF">L484_003509</name>
</gene>
<evidence type="ECO:0000313" key="2">
    <source>
        <dbReference type="Proteomes" id="UP000030645"/>
    </source>
</evidence>
<dbReference type="AlphaFoldDB" id="W9SB18"/>
<reference evidence="2" key="1">
    <citation type="submission" date="2013-01" db="EMBL/GenBank/DDBJ databases">
        <title>Draft Genome Sequence of a Mulberry Tree, Morus notabilis C.K. Schneid.</title>
        <authorList>
            <person name="He N."/>
            <person name="Zhao S."/>
        </authorList>
    </citation>
    <scope>NUCLEOTIDE SEQUENCE</scope>
</reference>
<dbReference type="PANTHER" id="PTHR35121:SF2">
    <property type="entry name" value="SWIM-TYPE DOMAIN-CONTAINING PROTEIN"/>
    <property type="match status" value="1"/>
</dbReference>
<sequence length="117" mass="12163">MAAADGVFKCVYEGCIAGCDTAIDRRPYHRNCTCALHKSRKIHCSSHGLPKSKSVSYPIRKSWSEGCLALAAAAGAAGSAASSPSSSPAVVAGGKIRRLGSCEEEEEDGVVFFKVGN</sequence>
<dbReference type="OrthoDB" id="1696465at2759"/>
<proteinExistence type="predicted"/>
<organism evidence="1 2">
    <name type="scientific">Morus notabilis</name>
    <dbReference type="NCBI Taxonomy" id="981085"/>
    <lineage>
        <taxon>Eukaryota</taxon>
        <taxon>Viridiplantae</taxon>
        <taxon>Streptophyta</taxon>
        <taxon>Embryophyta</taxon>
        <taxon>Tracheophyta</taxon>
        <taxon>Spermatophyta</taxon>
        <taxon>Magnoliopsida</taxon>
        <taxon>eudicotyledons</taxon>
        <taxon>Gunneridae</taxon>
        <taxon>Pentapetalae</taxon>
        <taxon>rosids</taxon>
        <taxon>fabids</taxon>
        <taxon>Rosales</taxon>
        <taxon>Moraceae</taxon>
        <taxon>Moreae</taxon>
        <taxon>Morus</taxon>
    </lineage>
</organism>
<accession>W9SB18</accession>